<reference evidence="3" key="1">
    <citation type="submission" date="2022-11" db="UniProtKB">
        <authorList>
            <consortium name="WormBaseParasite"/>
        </authorList>
    </citation>
    <scope>IDENTIFICATION</scope>
</reference>
<keyword evidence="2" id="KW-1185">Reference proteome</keyword>
<dbReference type="WBParaSite" id="Gr19_v10_g12412.t1">
    <property type="protein sequence ID" value="Gr19_v10_g12412.t1"/>
    <property type="gene ID" value="Gr19_v10_g12412"/>
</dbReference>
<sequence>METDEGTGQVGGVPAKKTHRRRQQHVRIQLMEGKWTMEFSNLRVRFQLGSKNATGLVGFGHKAGWVPKMPQGWLGS</sequence>
<evidence type="ECO:0000313" key="3">
    <source>
        <dbReference type="WBParaSite" id="Gr19_v10_g12412.t1"/>
    </source>
</evidence>
<protein>
    <submittedName>
        <fullName evidence="3">Uncharacterized protein</fullName>
    </submittedName>
</protein>
<accession>A0A914H067</accession>
<organism evidence="2 3">
    <name type="scientific">Globodera rostochiensis</name>
    <name type="common">Golden nematode worm</name>
    <name type="synonym">Heterodera rostochiensis</name>
    <dbReference type="NCBI Taxonomy" id="31243"/>
    <lineage>
        <taxon>Eukaryota</taxon>
        <taxon>Metazoa</taxon>
        <taxon>Ecdysozoa</taxon>
        <taxon>Nematoda</taxon>
        <taxon>Chromadorea</taxon>
        <taxon>Rhabditida</taxon>
        <taxon>Tylenchina</taxon>
        <taxon>Tylenchomorpha</taxon>
        <taxon>Tylenchoidea</taxon>
        <taxon>Heteroderidae</taxon>
        <taxon>Heteroderinae</taxon>
        <taxon>Globodera</taxon>
    </lineage>
</organism>
<dbReference type="Proteomes" id="UP000887572">
    <property type="component" value="Unplaced"/>
</dbReference>
<proteinExistence type="predicted"/>
<dbReference type="AlphaFoldDB" id="A0A914H067"/>
<evidence type="ECO:0000313" key="2">
    <source>
        <dbReference type="Proteomes" id="UP000887572"/>
    </source>
</evidence>
<name>A0A914H067_GLORO</name>
<feature type="region of interest" description="Disordered" evidence="1">
    <location>
        <begin position="1"/>
        <end position="23"/>
    </location>
</feature>
<evidence type="ECO:0000256" key="1">
    <source>
        <dbReference type="SAM" id="MobiDB-lite"/>
    </source>
</evidence>